<dbReference type="NCBIfam" id="NF041551">
    <property type="entry name" value="YlcI_YnfO_N"/>
    <property type="match status" value="1"/>
</dbReference>
<dbReference type="Proteomes" id="UP001519535">
    <property type="component" value="Unassembled WGS sequence"/>
</dbReference>
<evidence type="ECO:0000313" key="2">
    <source>
        <dbReference type="Proteomes" id="UP001519535"/>
    </source>
</evidence>
<sequence length="78" mass="8647">MSTQIAVRLPDDIVGFIDKEVRGQNARNRAAVVVRALERERRRRLAERDAEILAADTAVPSDLDPLAAHSARTVLDID</sequence>
<name>A0ABS5RLH7_9MYCO</name>
<proteinExistence type="predicted"/>
<accession>A0ABS5RLH7</accession>
<evidence type="ECO:0000313" key="1">
    <source>
        <dbReference type="EMBL" id="MBS9534336.1"/>
    </source>
</evidence>
<protein>
    <submittedName>
        <fullName evidence="1">Antitoxin</fullName>
    </submittedName>
</protein>
<gene>
    <name evidence="1" type="ORF">KIH27_12140</name>
</gene>
<reference evidence="1 2" key="1">
    <citation type="submission" date="2021-05" db="EMBL/GenBank/DDBJ databases">
        <title>Mycobacterium acidophilum sp. nov., an extremely acid-tolerant member of the genus Mycobacterium.</title>
        <authorList>
            <person name="Xia J."/>
        </authorList>
    </citation>
    <scope>NUCLEOTIDE SEQUENCE [LARGE SCALE GENOMIC DNA]</scope>
    <source>
        <strain evidence="1 2">M1</strain>
    </source>
</reference>
<keyword evidence="2" id="KW-1185">Reference proteome</keyword>
<organism evidence="1 2">
    <name type="scientific">Mycolicibacter acidiphilus</name>
    <dbReference type="NCBI Taxonomy" id="2835306"/>
    <lineage>
        <taxon>Bacteria</taxon>
        <taxon>Bacillati</taxon>
        <taxon>Actinomycetota</taxon>
        <taxon>Actinomycetes</taxon>
        <taxon>Mycobacteriales</taxon>
        <taxon>Mycobacteriaceae</taxon>
        <taxon>Mycolicibacter</taxon>
    </lineage>
</organism>
<dbReference type="EMBL" id="JAHCLR010000021">
    <property type="protein sequence ID" value="MBS9534336.1"/>
    <property type="molecule type" value="Genomic_DNA"/>
</dbReference>
<comment type="caution">
    <text evidence="1">The sequence shown here is derived from an EMBL/GenBank/DDBJ whole genome shotgun (WGS) entry which is preliminary data.</text>
</comment>